<evidence type="ECO:0000256" key="6">
    <source>
        <dbReference type="RuleBase" id="RU000716"/>
    </source>
</evidence>
<reference evidence="9 10" key="1">
    <citation type="submission" date="2019-12" db="EMBL/GenBank/DDBJ databases">
        <title>Genome sequenceing of Clostridium bovifaecis.</title>
        <authorList>
            <person name="Yao Y."/>
        </authorList>
    </citation>
    <scope>NUCLEOTIDE SEQUENCE [LARGE SCALE GENOMIC DNA]</scope>
    <source>
        <strain evidence="9 10">BXX</strain>
    </source>
</reference>
<dbReference type="Pfam" id="PF08281">
    <property type="entry name" value="Sigma70_r4_2"/>
    <property type="match status" value="1"/>
</dbReference>
<dbReference type="InterPro" id="IPR014284">
    <property type="entry name" value="RNA_pol_sigma-70_dom"/>
</dbReference>
<protein>
    <recommendedName>
        <fullName evidence="6">RNA polymerase sigma factor</fullName>
    </recommendedName>
</protein>
<dbReference type="AlphaFoldDB" id="A0A6I6EUG1"/>
<keyword evidence="4 6" id="KW-0238">DNA-binding</keyword>
<evidence type="ECO:0000256" key="5">
    <source>
        <dbReference type="ARBA" id="ARBA00023163"/>
    </source>
</evidence>
<dbReference type="PANTHER" id="PTHR43133:SF57">
    <property type="entry name" value="RNA POLYMERASE SIGMA-70 FACTOR"/>
    <property type="match status" value="1"/>
</dbReference>
<sequence>MKESEKNIKVKADDRNSIEQLCDTTWKSLYIYIYYKVQNREEAEDIIQETYIKAITYMQKNDIDMDKCKAFLKTIALNVIRDKWRKNKREGTAVNFDDINPKEMAIEDHTEDMVKRQVVENALSLLNEEQRIVIELRILKGYSVVDTARIMNRKEGNVRVLQYRALQNLRKIFKENY</sequence>
<dbReference type="Pfam" id="PF04542">
    <property type="entry name" value="Sigma70_r2"/>
    <property type="match status" value="1"/>
</dbReference>
<keyword evidence="10" id="KW-1185">Reference proteome</keyword>
<dbReference type="InterPro" id="IPR013325">
    <property type="entry name" value="RNA_pol_sigma_r2"/>
</dbReference>
<dbReference type="CDD" id="cd06171">
    <property type="entry name" value="Sigma70_r4"/>
    <property type="match status" value="1"/>
</dbReference>
<keyword evidence="2 6" id="KW-0805">Transcription regulation</keyword>
<gene>
    <name evidence="9" type="ORF">GOM49_13315</name>
</gene>
<evidence type="ECO:0000256" key="3">
    <source>
        <dbReference type="ARBA" id="ARBA00023082"/>
    </source>
</evidence>
<evidence type="ECO:0000313" key="10">
    <source>
        <dbReference type="Proteomes" id="UP000422764"/>
    </source>
</evidence>
<keyword evidence="3 6" id="KW-0731">Sigma factor</keyword>
<dbReference type="GO" id="GO:0003677">
    <property type="term" value="F:DNA binding"/>
    <property type="evidence" value="ECO:0007669"/>
    <property type="project" value="UniProtKB-KW"/>
</dbReference>
<dbReference type="InterPro" id="IPR039425">
    <property type="entry name" value="RNA_pol_sigma-70-like"/>
</dbReference>
<evidence type="ECO:0000259" key="7">
    <source>
        <dbReference type="Pfam" id="PF04542"/>
    </source>
</evidence>
<dbReference type="Gene3D" id="1.10.10.10">
    <property type="entry name" value="Winged helix-like DNA-binding domain superfamily/Winged helix DNA-binding domain"/>
    <property type="match status" value="1"/>
</dbReference>
<evidence type="ECO:0000256" key="1">
    <source>
        <dbReference type="ARBA" id="ARBA00010641"/>
    </source>
</evidence>
<dbReference type="EMBL" id="CP046522">
    <property type="protein sequence ID" value="QGU95940.1"/>
    <property type="molecule type" value="Genomic_DNA"/>
</dbReference>
<feature type="domain" description="RNA polymerase sigma factor 70 region 4 type 2" evidence="8">
    <location>
        <begin position="117"/>
        <end position="169"/>
    </location>
</feature>
<dbReference type="Gene3D" id="1.10.1740.10">
    <property type="match status" value="1"/>
</dbReference>
<dbReference type="InterPro" id="IPR007627">
    <property type="entry name" value="RNA_pol_sigma70_r2"/>
</dbReference>
<feature type="domain" description="RNA polymerase sigma-70 region 2" evidence="7">
    <location>
        <begin position="31"/>
        <end position="89"/>
    </location>
</feature>
<dbReference type="PROSITE" id="PS01063">
    <property type="entry name" value="SIGMA70_ECF"/>
    <property type="match status" value="1"/>
</dbReference>
<dbReference type="InterPro" id="IPR000838">
    <property type="entry name" value="RNA_pol_sigma70_ECF_CS"/>
</dbReference>
<accession>A0A6I6EUG1</accession>
<evidence type="ECO:0000313" key="9">
    <source>
        <dbReference type="EMBL" id="QGU95940.1"/>
    </source>
</evidence>
<dbReference type="InterPro" id="IPR036388">
    <property type="entry name" value="WH-like_DNA-bd_sf"/>
</dbReference>
<evidence type="ECO:0000256" key="2">
    <source>
        <dbReference type="ARBA" id="ARBA00023015"/>
    </source>
</evidence>
<dbReference type="PANTHER" id="PTHR43133">
    <property type="entry name" value="RNA POLYMERASE ECF-TYPE SIGMA FACTO"/>
    <property type="match status" value="1"/>
</dbReference>
<keyword evidence="5 6" id="KW-0804">Transcription</keyword>
<dbReference type="SUPFAM" id="SSF88659">
    <property type="entry name" value="Sigma3 and sigma4 domains of RNA polymerase sigma factors"/>
    <property type="match status" value="1"/>
</dbReference>
<dbReference type="InterPro" id="IPR013324">
    <property type="entry name" value="RNA_pol_sigma_r3/r4-like"/>
</dbReference>
<evidence type="ECO:0000256" key="4">
    <source>
        <dbReference type="ARBA" id="ARBA00023125"/>
    </source>
</evidence>
<dbReference type="GO" id="GO:0016987">
    <property type="term" value="F:sigma factor activity"/>
    <property type="evidence" value="ECO:0007669"/>
    <property type="project" value="UniProtKB-KW"/>
</dbReference>
<dbReference type="SUPFAM" id="SSF88946">
    <property type="entry name" value="Sigma2 domain of RNA polymerase sigma factors"/>
    <property type="match status" value="1"/>
</dbReference>
<dbReference type="GO" id="GO:0006352">
    <property type="term" value="P:DNA-templated transcription initiation"/>
    <property type="evidence" value="ECO:0007669"/>
    <property type="project" value="InterPro"/>
</dbReference>
<organism evidence="9 10">
    <name type="scientific">Clostridium bovifaecis</name>
    <dbReference type="NCBI Taxonomy" id="2184719"/>
    <lineage>
        <taxon>Bacteria</taxon>
        <taxon>Bacillati</taxon>
        <taxon>Bacillota</taxon>
        <taxon>Clostridia</taxon>
        <taxon>Eubacteriales</taxon>
        <taxon>Clostridiaceae</taxon>
        <taxon>Clostridium</taxon>
    </lineage>
</organism>
<proteinExistence type="inferred from homology"/>
<dbReference type="GO" id="GO:0006950">
    <property type="term" value="P:response to stress"/>
    <property type="evidence" value="ECO:0007669"/>
    <property type="project" value="UniProtKB-ARBA"/>
</dbReference>
<dbReference type="Proteomes" id="UP000422764">
    <property type="component" value="Chromosome"/>
</dbReference>
<evidence type="ECO:0000259" key="8">
    <source>
        <dbReference type="Pfam" id="PF08281"/>
    </source>
</evidence>
<dbReference type="NCBIfam" id="TIGR02937">
    <property type="entry name" value="sigma70-ECF"/>
    <property type="match status" value="1"/>
</dbReference>
<comment type="similarity">
    <text evidence="1 6">Belongs to the sigma-70 factor family. ECF subfamily.</text>
</comment>
<name>A0A6I6EUG1_9CLOT</name>
<dbReference type="InterPro" id="IPR013249">
    <property type="entry name" value="RNA_pol_sigma70_r4_t2"/>
</dbReference>